<dbReference type="RefSeq" id="WP_229745429.1">
    <property type="nucleotide sequence ID" value="NZ_BMFV01000006.1"/>
</dbReference>
<keyword evidence="1" id="KW-0378">Hydrolase</keyword>
<dbReference type="AlphaFoldDB" id="A0A8J2ZUF4"/>
<evidence type="ECO:0000256" key="1">
    <source>
        <dbReference type="ARBA" id="ARBA00022801"/>
    </source>
</evidence>
<dbReference type="SUPFAM" id="SSF54637">
    <property type="entry name" value="Thioesterase/thiol ester dehydrase-isomerase"/>
    <property type="match status" value="1"/>
</dbReference>
<dbReference type="InterPro" id="IPR003736">
    <property type="entry name" value="PAAI_dom"/>
</dbReference>
<name>A0A8J2ZUF4_9BACL</name>
<sequence>MDKRNAVEGLFQDIMNASSEKDLEILEQLLSGVKRKLQEPQTTYISELLQMERTVDQHRCIMTIPINELTENTAHILHGGMTATLLDTAMGTLANDVLPEDMGAVTSNLNIYYIAPGIGKSIKVIAEIIHKGTQTIVLEASAFRDDEVKIAHCTSTFHIIKRKK</sequence>
<dbReference type="Proteomes" id="UP000656813">
    <property type="component" value="Unassembled WGS sequence"/>
</dbReference>
<organism evidence="3 4">
    <name type="scientific">Pullulanibacillus pueri</name>
    <dbReference type="NCBI Taxonomy" id="1437324"/>
    <lineage>
        <taxon>Bacteria</taxon>
        <taxon>Bacillati</taxon>
        <taxon>Bacillota</taxon>
        <taxon>Bacilli</taxon>
        <taxon>Bacillales</taxon>
        <taxon>Sporolactobacillaceae</taxon>
        <taxon>Pullulanibacillus</taxon>
    </lineage>
</organism>
<dbReference type="PANTHER" id="PTHR47260">
    <property type="entry name" value="UPF0644 PROTEIN PB2B4.06"/>
    <property type="match status" value="1"/>
</dbReference>
<evidence type="ECO:0000259" key="2">
    <source>
        <dbReference type="Pfam" id="PF03061"/>
    </source>
</evidence>
<dbReference type="InterPro" id="IPR052061">
    <property type="entry name" value="PTE-AB_protein"/>
</dbReference>
<protein>
    <recommendedName>
        <fullName evidence="2">Thioesterase domain-containing protein</fullName>
    </recommendedName>
</protein>
<evidence type="ECO:0000313" key="3">
    <source>
        <dbReference type="EMBL" id="GGH78431.1"/>
    </source>
</evidence>
<feature type="domain" description="Thioesterase" evidence="2">
    <location>
        <begin position="76"/>
        <end position="150"/>
    </location>
</feature>
<dbReference type="GO" id="GO:0016289">
    <property type="term" value="F:acyl-CoA hydrolase activity"/>
    <property type="evidence" value="ECO:0007669"/>
    <property type="project" value="UniProtKB-ARBA"/>
</dbReference>
<comment type="caution">
    <text evidence="3">The sequence shown here is derived from an EMBL/GenBank/DDBJ whole genome shotgun (WGS) entry which is preliminary data.</text>
</comment>
<dbReference type="PANTHER" id="PTHR47260:SF1">
    <property type="entry name" value="UPF0644 PROTEIN PB2B4.06"/>
    <property type="match status" value="1"/>
</dbReference>
<dbReference type="Gene3D" id="3.10.129.10">
    <property type="entry name" value="Hotdog Thioesterase"/>
    <property type="match status" value="1"/>
</dbReference>
<dbReference type="InterPro" id="IPR029069">
    <property type="entry name" value="HotDog_dom_sf"/>
</dbReference>
<dbReference type="CDD" id="cd03443">
    <property type="entry name" value="PaaI_thioesterase"/>
    <property type="match status" value="1"/>
</dbReference>
<dbReference type="NCBIfam" id="TIGR00369">
    <property type="entry name" value="unchar_dom_1"/>
    <property type="match status" value="1"/>
</dbReference>
<reference evidence="3" key="2">
    <citation type="submission" date="2020-09" db="EMBL/GenBank/DDBJ databases">
        <authorList>
            <person name="Sun Q."/>
            <person name="Zhou Y."/>
        </authorList>
    </citation>
    <scope>NUCLEOTIDE SEQUENCE</scope>
    <source>
        <strain evidence="3">CGMCC 1.12777</strain>
    </source>
</reference>
<keyword evidence="4" id="KW-1185">Reference proteome</keyword>
<dbReference type="InterPro" id="IPR006683">
    <property type="entry name" value="Thioestr_dom"/>
</dbReference>
<reference evidence="3" key="1">
    <citation type="journal article" date="2014" name="Int. J. Syst. Evol. Microbiol.">
        <title>Complete genome sequence of Corynebacterium casei LMG S-19264T (=DSM 44701T), isolated from a smear-ripened cheese.</title>
        <authorList>
            <consortium name="US DOE Joint Genome Institute (JGI-PGF)"/>
            <person name="Walter F."/>
            <person name="Albersmeier A."/>
            <person name="Kalinowski J."/>
            <person name="Ruckert C."/>
        </authorList>
    </citation>
    <scope>NUCLEOTIDE SEQUENCE</scope>
    <source>
        <strain evidence="3">CGMCC 1.12777</strain>
    </source>
</reference>
<dbReference type="Pfam" id="PF03061">
    <property type="entry name" value="4HBT"/>
    <property type="match status" value="1"/>
</dbReference>
<proteinExistence type="predicted"/>
<accession>A0A8J2ZUF4</accession>
<dbReference type="EMBL" id="BMFV01000006">
    <property type="protein sequence ID" value="GGH78431.1"/>
    <property type="molecule type" value="Genomic_DNA"/>
</dbReference>
<evidence type="ECO:0000313" key="4">
    <source>
        <dbReference type="Proteomes" id="UP000656813"/>
    </source>
</evidence>
<gene>
    <name evidence="3" type="ORF">GCM10007096_11840</name>
</gene>